<dbReference type="InterPro" id="IPR029479">
    <property type="entry name" value="Nitroreductase"/>
</dbReference>
<name>A0ABT1DEN2_9ACTN</name>
<dbReference type="Gene3D" id="3.40.109.10">
    <property type="entry name" value="NADH Oxidase"/>
    <property type="match status" value="1"/>
</dbReference>
<dbReference type="RefSeq" id="WP_253235417.1">
    <property type="nucleotide sequence ID" value="NZ_JAMYJR010000001.1"/>
</dbReference>
<evidence type="ECO:0000256" key="2">
    <source>
        <dbReference type="ARBA" id="ARBA00022643"/>
    </source>
</evidence>
<dbReference type="InterPro" id="IPR050627">
    <property type="entry name" value="Nitroreductase/BluB"/>
</dbReference>
<evidence type="ECO:0000259" key="4">
    <source>
        <dbReference type="Pfam" id="PF00881"/>
    </source>
</evidence>
<gene>
    <name evidence="5" type="ORF">M1L60_01605</name>
</gene>
<dbReference type="InterPro" id="IPR000415">
    <property type="entry name" value="Nitroreductase-like"/>
</dbReference>
<evidence type="ECO:0000256" key="1">
    <source>
        <dbReference type="ARBA" id="ARBA00022630"/>
    </source>
</evidence>
<feature type="domain" description="Nitroreductase" evidence="4">
    <location>
        <begin position="7"/>
        <end position="172"/>
    </location>
</feature>
<dbReference type="EMBL" id="JAMYJR010000001">
    <property type="protein sequence ID" value="MCO8269281.1"/>
    <property type="molecule type" value="Genomic_DNA"/>
</dbReference>
<comment type="caution">
    <text evidence="5">The sequence shown here is derived from an EMBL/GenBank/DDBJ whole genome shotgun (WGS) entry which is preliminary data.</text>
</comment>
<dbReference type="SUPFAM" id="SSF55469">
    <property type="entry name" value="FMN-dependent nitroreductase-like"/>
    <property type="match status" value="1"/>
</dbReference>
<accession>A0ABT1DEN2</accession>
<dbReference type="Pfam" id="PF00881">
    <property type="entry name" value="Nitroreductase"/>
    <property type="match status" value="1"/>
</dbReference>
<evidence type="ECO:0000256" key="3">
    <source>
        <dbReference type="ARBA" id="ARBA00023002"/>
    </source>
</evidence>
<dbReference type="Proteomes" id="UP001523369">
    <property type="component" value="Unassembled WGS sequence"/>
</dbReference>
<dbReference type="PANTHER" id="PTHR23026:SF90">
    <property type="entry name" value="IODOTYROSINE DEIODINASE 1"/>
    <property type="match status" value="1"/>
</dbReference>
<proteinExistence type="predicted"/>
<keyword evidence="3" id="KW-0560">Oxidoreductase</keyword>
<evidence type="ECO:0000313" key="5">
    <source>
        <dbReference type="EMBL" id="MCO8269281.1"/>
    </source>
</evidence>
<dbReference type="PANTHER" id="PTHR23026">
    <property type="entry name" value="NADPH NITROREDUCTASE"/>
    <property type="match status" value="1"/>
</dbReference>
<reference evidence="5 6" key="1">
    <citation type="submission" date="2022-06" db="EMBL/GenBank/DDBJ databases">
        <title>New Species of the Genus Actinoplanes, ActinopZanes ferrugineus.</title>
        <authorList>
            <person name="Ding P."/>
        </authorList>
    </citation>
    <scope>NUCLEOTIDE SEQUENCE [LARGE SCALE GENOMIC DNA]</scope>
    <source>
        <strain evidence="5 6">TRM88003</strain>
    </source>
</reference>
<sequence length="199" mass="21982">MEFREALRGRRMVRNYRTDPVADEVIARIVKVVHRAPSAGFSQGHRLVVVTDPATRAALAAVAEPWYLEQGFHPWISQAPVQIVLGVREASYHERYTETDKLEADGEEIPWPVPFWWFDSGALFSLLQLAAADEGLASGFYSPAPPEELAALAQIAGLPDDVAVAGVLTLGHPADDPAVPTAKPARRRRPIEDLVSWRR</sequence>
<keyword evidence="2" id="KW-0288">FMN</keyword>
<keyword evidence="1" id="KW-0285">Flavoprotein</keyword>
<evidence type="ECO:0000313" key="6">
    <source>
        <dbReference type="Proteomes" id="UP001523369"/>
    </source>
</evidence>
<protein>
    <submittedName>
        <fullName evidence="5">Nitroreductase family protein</fullName>
    </submittedName>
</protein>
<organism evidence="5 6">
    <name type="scientific">Paractinoplanes aksuensis</name>
    <dbReference type="NCBI Taxonomy" id="2939490"/>
    <lineage>
        <taxon>Bacteria</taxon>
        <taxon>Bacillati</taxon>
        <taxon>Actinomycetota</taxon>
        <taxon>Actinomycetes</taxon>
        <taxon>Micromonosporales</taxon>
        <taxon>Micromonosporaceae</taxon>
        <taxon>Paractinoplanes</taxon>
    </lineage>
</organism>
<keyword evidence="6" id="KW-1185">Reference proteome</keyword>